<organism evidence="3 4">
    <name type="scientific">Klebsormidium nitens</name>
    <name type="common">Green alga</name>
    <name type="synonym">Ulothrix nitens</name>
    <dbReference type="NCBI Taxonomy" id="105231"/>
    <lineage>
        <taxon>Eukaryota</taxon>
        <taxon>Viridiplantae</taxon>
        <taxon>Streptophyta</taxon>
        <taxon>Klebsormidiophyceae</taxon>
        <taxon>Klebsormidiales</taxon>
        <taxon>Klebsormidiaceae</taxon>
        <taxon>Klebsormidium</taxon>
    </lineage>
</organism>
<evidence type="ECO:0000313" key="4">
    <source>
        <dbReference type="Proteomes" id="UP000054558"/>
    </source>
</evidence>
<dbReference type="OrthoDB" id="1742531at2759"/>
<dbReference type="Proteomes" id="UP000054558">
    <property type="component" value="Unassembled WGS sequence"/>
</dbReference>
<dbReference type="Pfam" id="PF22936">
    <property type="entry name" value="Pol_BBD"/>
    <property type="match status" value="1"/>
</dbReference>
<dbReference type="STRING" id="105231.A0A1Y1IVM0"/>
<evidence type="ECO:0000256" key="1">
    <source>
        <dbReference type="SAM" id="MobiDB-lite"/>
    </source>
</evidence>
<dbReference type="Gene3D" id="4.10.60.10">
    <property type="entry name" value="Zinc finger, CCHC-type"/>
    <property type="match status" value="1"/>
</dbReference>
<sequence length="211" mass="23273">MEKGHIRAHCRNRNVETFNCGERGHINSVCRKLRGGATSGSEDRLQRKEFVGVAFTAWRKEARVPADVWLVDSRSTQHITPDKRHFACYERVARAHKIEGLGGEALMAVGIGKLSWSVRRQTERASQDGALVWEDGTETESESGAEVRPVKVIEVDLESDDESDDGVKETQRVDVSVRETESPPEKKTKKHGAMEAVGAAMETMGATAAEA</sequence>
<feature type="region of interest" description="Disordered" evidence="1">
    <location>
        <begin position="156"/>
        <end position="196"/>
    </location>
</feature>
<proteinExistence type="predicted"/>
<dbReference type="InterPro" id="IPR054722">
    <property type="entry name" value="PolX-like_BBD"/>
</dbReference>
<feature type="domain" description="Retrovirus-related Pol polyprotein from transposon TNT 1-94-like beta-barrel" evidence="2">
    <location>
        <begin position="69"/>
        <end position="121"/>
    </location>
</feature>
<name>A0A1Y1IVM0_KLENI</name>
<evidence type="ECO:0000259" key="2">
    <source>
        <dbReference type="Pfam" id="PF22936"/>
    </source>
</evidence>
<keyword evidence="4" id="KW-1185">Reference proteome</keyword>
<accession>A0A1Y1IVM0</accession>
<evidence type="ECO:0000313" key="3">
    <source>
        <dbReference type="EMBL" id="GAQ92926.1"/>
    </source>
</evidence>
<protein>
    <recommendedName>
        <fullName evidence="2">Retrovirus-related Pol polyprotein from transposon TNT 1-94-like beta-barrel domain-containing protein</fullName>
    </recommendedName>
</protein>
<dbReference type="AlphaFoldDB" id="A0A1Y1IVM0"/>
<feature type="compositionally biased region" description="Basic and acidic residues" evidence="1">
    <location>
        <begin position="165"/>
        <end position="186"/>
    </location>
</feature>
<dbReference type="EMBL" id="DF238154">
    <property type="protein sequence ID" value="GAQ92926.1"/>
    <property type="molecule type" value="Genomic_DNA"/>
</dbReference>
<gene>
    <name evidence="3" type="ORF">KFL_012050030</name>
</gene>
<reference evidence="3 4" key="1">
    <citation type="journal article" date="2014" name="Nat. Commun.">
        <title>Klebsormidium flaccidum genome reveals primary factors for plant terrestrial adaptation.</title>
        <authorList>
            <person name="Hori K."/>
            <person name="Maruyama F."/>
            <person name="Fujisawa T."/>
            <person name="Togashi T."/>
            <person name="Yamamoto N."/>
            <person name="Seo M."/>
            <person name="Sato S."/>
            <person name="Yamada T."/>
            <person name="Mori H."/>
            <person name="Tajima N."/>
            <person name="Moriyama T."/>
            <person name="Ikeuchi M."/>
            <person name="Watanabe M."/>
            <person name="Wada H."/>
            <person name="Kobayashi K."/>
            <person name="Saito M."/>
            <person name="Masuda T."/>
            <person name="Sasaki-Sekimoto Y."/>
            <person name="Mashiguchi K."/>
            <person name="Awai K."/>
            <person name="Shimojima M."/>
            <person name="Masuda S."/>
            <person name="Iwai M."/>
            <person name="Nobusawa T."/>
            <person name="Narise T."/>
            <person name="Kondo S."/>
            <person name="Saito H."/>
            <person name="Sato R."/>
            <person name="Murakawa M."/>
            <person name="Ihara Y."/>
            <person name="Oshima-Yamada Y."/>
            <person name="Ohtaka K."/>
            <person name="Satoh M."/>
            <person name="Sonobe K."/>
            <person name="Ishii M."/>
            <person name="Ohtani R."/>
            <person name="Kanamori-Sato M."/>
            <person name="Honoki R."/>
            <person name="Miyazaki D."/>
            <person name="Mochizuki H."/>
            <person name="Umetsu J."/>
            <person name="Higashi K."/>
            <person name="Shibata D."/>
            <person name="Kamiya Y."/>
            <person name="Sato N."/>
            <person name="Nakamura Y."/>
            <person name="Tabata S."/>
            <person name="Ida S."/>
            <person name="Kurokawa K."/>
            <person name="Ohta H."/>
        </authorList>
    </citation>
    <scope>NUCLEOTIDE SEQUENCE [LARGE SCALE GENOMIC DNA]</scope>
    <source>
        <strain evidence="3 4">NIES-2285</strain>
    </source>
</reference>